<dbReference type="Proteomes" id="UP001302745">
    <property type="component" value="Unassembled WGS sequence"/>
</dbReference>
<reference evidence="2" key="2">
    <citation type="submission" date="2023-05" db="EMBL/GenBank/DDBJ databases">
        <authorList>
            <consortium name="Lawrence Berkeley National Laboratory"/>
            <person name="Steindorff A."/>
            <person name="Hensen N."/>
            <person name="Bonometti L."/>
            <person name="Westerberg I."/>
            <person name="Brannstrom I.O."/>
            <person name="Guillou S."/>
            <person name="Cros-Aarteil S."/>
            <person name="Calhoun S."/>
            <person name="Haridas S."/>
            <person name="Kuo A."/>
            <person name="Mondo S."/>
            <person name="Pangilinan J."/>
            <person name="Riley R."/>
            <person name="Labutti K."/>
            <person name="Andreopoulos B."/>
            <person name="Lipzen A."/>
            <person name="Chen C."/>
            <person name="Yanf M."/>
            <person name="Daum C."/>
            <person name="Ng V."/>
            <person name="Clum A."/>
            <person name="Ohm R."/>
            <person name="Martin F."/>
            <person name="Silar P."/>
            <person name="Natvig D."/>
            <person name="Lalanne C."/>
            <person name="Gautier V."/>
            <person name="Ament-Velasquez S.L."/>
            <person name="Kruys A."/>
            <person name="Hutchinson M.I."/>
            <person name="Powell A.J."/>
            <person name="Barry K."/>
            <person name="Miller A.N."/>
            <person name="Grigoriev I.V."/>
            <person name="Debuchy R."/>
            <person name="Gladieux P."/>
            <person name="Thoren M.H."/>
            <person name="Johannesson H."/>
        </authorList>
    </citation>
    <scope>NUCLEOTIDE SEQUENCE</scope>
    <source>
        <strain evidence="2">CBS 538.74</strain>
    </source>
</reference>
<keyword evidence="3" id="KW-1185">Reference proteome</keyword>
<feature type="region of interest" description="Disordered" evidence="1">
    <location>
        <begin position="14"/>
        <end position="44"/>
    </location>
</feature>
<organism evidence="2 3">
    <name type="scientific">Chaetomidium leptoderma</name>
    <dbReference type="NCBI Taxonomy" id="669021"/>
    <lineage>
        <taxon>Eukaryota</taxon>
        <taxon>Fungi</taxon>
        <taxon>Dikarya</taxon>
        <taxon>Ascomycota</taxon>
        <taxon>Pezizomycotina</taxon>
        <taxon>Sordariomycetes</taxon>
        <taxon>Sordariomycetidae</taxon>
        <taxon>Sordariales</taxon>
        <taxon>Chaetomiaceae</taxon>
        <taxon>Chaetomidium</taxon>
    </lineage>
</organism>
<comment type="caution">
    <text evidence="2">The sequence shown here is derived from an EMBL/GenBank/DDBJ whole genome shotgun (WGS) entry which is preliminary data.</text>
</comment>
<feature type="compositionally biased region" description="Basic and acidic residues" evidence="1">
    <location>
        <begin position="24"/>
        <end position="35"/>
    </location>
</feature>
<gene>
    <name evidence="2" type="ORF">C8A00DRAFT_12571</name>
</gene>
<name>A0AAN7A023_9PEZI</name>
<evidence type="ECO:0000313" key="3">
    <source>
        <dbReference type="Proteomes" id="UP001302745"/>
    </source>
</evidence>
<reference evidence="2" key="1">
    <citation type="journal article" date="2023" name="Mol. Phylogenet. Evol.">
        <title>Genome-scale phylogeny and comparative genomics of the fungal order Sordariales.</title>
        <authorList>
            <person name="Hensen N."/>
            <person name="Bonometti L."/>
            <person name="Westerberg I."/>
            <person name="Brannstrom I.O."/>
            <person name="Guillou S."/>
            <person name="Cros-Aarteil S."/>
            <person name="Calhoun S."/>
            <person name="Haridas S."/>
            <person name="Kuo A."/>
            <person name="Mondo S."/>
            <person name="Pangilinan J."/>
            <person name="Riley R."/>
            <person name="LaButti K."/>
            <person name="Andreopoulos B."/>
            <person name="Lipzen A."/>
            <person name="Chen C."/>
            <person name="Yan M."/>
            <person name="Daum C."/>
            <person name="Ng V."/>
            <person name="Clum A."/>
            <person name="Steindorff A."/>
            <person name="Ohm R.A."/>
            <person name="Martin F."/>
            <person name="Silar P."/>
            <person name="Natvig D.O."/>
            <person name="Lalanne C."/>
            <person name="Gautier V."/>
            <person name="Ament-Velasquez S.L."/>
            <person name="Kruys A."/>
            <person name="Hutchinson M.I."/>
            <person name="Powell A.J."/>
            <person name="Barry K."/>
            <person name="Miller A.N."/>
            <person name="Grigoriev I.V."/>
            <person name="Debuchy R."/>
            <person name="Gladieux P."/>
            <person name="Hiltunen Thoren M."/>
            <person name="Johannesson H."/>
        </authorList>
    </citation>
    <scope>NUCLEOTIDE SEQUENCE</scope>
    <source>
        <strain evidence="2">CBS 538.74</strain>
    </source>
</reference>
<dbReference type="AlphaFoldDB" id="A0AAN7A023"/>
<sequence>MNIACHSSFDTNLRIRVSTPTGQKDLETKSSEGKPGHAQQNASVASTRITFDDYTGGFTPAVPTHTPYDMAVGPERPSTQAPTTPSVYDPGPQYFGSLQPPEAWDFGLPSPISNPSLQNPYFDVAGAQGTDPLTYSPMYFDLSTTGIPSVHLADPSFSSQAASFMSGQDQDELDQKWWFPDAAAPRS</sequence>
<accession>A0AAN7A023</accession>
<proteinExistence type="predicted"/>
<dbReference type="EMBL" id="MU856867">
    <property type="protein sequence ID" value="KAK4156503.1"/>
    <property type="molecule type" value="Genomic_DNA"/>
</dbReference>
<protein>
    <submittedName>
        <fullName evidence="2">Uncharacterized protein</fullName>
    </submittedName>
</protein>
<evidence type="ECO:0000313" key="2">
    <source>
        <dbReference type="EMBL" id="KAK4156503.1"/>
    </source>
</evidence>
<evidence type="ECO:0000256" key="1">
    <source>
        <dbReference type="SAM" id="MobiDB-lite"/>
    </source>
</evidence>